<evidence type="ECO:0000256" key="3">
    <source>
        <dbReference type="ARBA" id="ARBA00022737"/>
    </source>
</evidence>
<dbReference type="InterPro" id="IPR010886">
    <property type="entry name" value="Hc1"/>
</dbReference>
<gene>
    <name evidence="6" type="ORF">NEPTK9_000483</name>
</gene>
<evidence type="ECO:0000256" key="2">
    <source>
        <dbReference type="ARBA" id="ARBA00008424"/>
    </source>
</evidence>
<dbReference type="EMBL" id="JAAEJV010000007">
    <property type="protein sequence ID" value="MBF5058983.1"/>
    <property type="molecule type" value="Genomic_DNA"/>
</dbReference>
<keyword evidence="3" id="KW-0677">Repeat</keyword>
<sequence>MALKDTIRKMEGMLMDLAMDLRKASEKGNKAASQRVRTGTIQFARLAKQYRKESVSAEKKGGTKKRKKAKKTTRKKATKKRAAPKRKTTRKKKVATKRRKRR</sequence>
<reference evidence="6 7" key="1">
    <citation type="submission" date="2020-01" db="EMBL/GenBank/DDBJ databases">
        <title>Draft genome sequence of Cand. Neptunochlamydia vexilliferae K9.</title>
        <authorList>
            <person name="Schulz F."/>
            <person name="Koestlbacher S."/>
            <person name="Wascher F."/>
            <person name="Pizzetti I."/>
            <person name="Horn M."/>
        </authorList>
    </citation>
    <scope>NUCLEOTIDE SEQUENCE [LARGE SCALE GENOMIC DNA]</scope>
    <source>
        <strain evidence="6 7">K9</strain>
    </source>
</reference>
<evidence type="ECO:0000256" key="1">
    <source>
        <dbReference type="ARBA" id="ARBA00002333"/>
    </source>
</evidence>
<evidence type="ECO:0000256" key="5">
    <source>
        <dbReference type="SAM" id="MobiDB-lite"/>
    </source>
</evidence>
<evidence type="ECO:0000256" key="4">
    <source>
        <dbReference type="ARBA" id="ARBA00023125"/>
    </source>
</evidence>
<comment type="similarity">
    <text evidence="2">Belongs to the histone H1/H5 family. HCT subfamily.</text>
</comment>
<keyword evidence="7" id="KW-1185">Reference proteome</keyword>
<evidence type="ECO:0000313" key="7">
    <source>
        <dbReference type="Proteomes" id="UP001194714"/>
    </source>
</evidence>
<keyword evidence="4" id="KW-0238">DNA-binding</keyword>
<dbReference type="Pfam" id="PF07432">
    <property type="entry name" value="Hc1"/>
    <property type="match status" value="1"/>
</dbReference>
<dbReference type="RefSeq" id="WP_194847283.1">
    <property type="nucleotide sequence ID" value="NZ_JAAEJV010000007.1"/>
</dbReference>
<accession>A0ABS0AXW5</accession>
<comment type="function">
    <text evidence="1">Might have a role analogous to that of eukaryotic histone proteins.</text>
</comment>
<proteinExistence type="inferred from homology"/>
<comment type="caution">
    <text evidence="6">The sequence shown here is derived from an EMBL/GenBank/DDBJ whole genome shotgun (WGS) entry which is preliminary data.</text>
</comment>
<feature type="region of interest" description="Disordered" evidence="5">
    <location>
        <begin position="49"/>
        <end position="102"/>
    </location>
</feature>
<evidence type="ECO:0000313" key="6">
    <source>
        <dbReference type="EMBL" id="MBF5058983.1"/>
    </source>
</evidence>
<protein>
    <recommendedName>
        <fullName evidence="8">Histone H1-like protein HC1</fullName>
    </recommendedName>
</protein>
<organism evidence="6 7">
    <name type="scientific">Candidatus Neptunichlamydia vexilliferae</name>
    <dbReference type="NCBI Taxonomy" id="1651774"/>
    <lineage>
        <taxon>Bacteria</taxon>
        <taxon>Pseudomonadati</taxon>
        <taxon>Chlamydiota</taxon>
        <taxon>Chlamydiia</taxon>
        <taxon>Parachlamydiales</taxon>
        <taxon>Simkaniaceae</taxon>
        <taxon>Candidatus Neptunichlamydia</taxon>
    </lineage>
</organism>
<name>A0ABS0AXW5_9BACT</name>
<evidence type="ECO:0008006" key="8">
    <source>
        <dbReference type="Google" id="ProtNLM"/>
    </source>
</evidence>
<dbReference type="Proteomes" id="UP001194714">
    <property type="component" value="Unassembled WGS sequence"/>
</dbReference>
<feature type="compositionally biased region" description="Basic and acidic residues" evidence="5">
    <location>
        <begin position="50"/>
        <end position="61"/>
    </location>
</feature>
<feature type="compositionally biased region" description="Basic residues" evidence="5">
    <location>
        <begin position="62"/>
        <end position="102"/>
    </location>
</feature>